<organism evidence="1 2">
    <name type="scientific">Bombardia bombarda</name>
    <dbReference type="NCBI Taxonomy" id="252184"/>
    <lineage>
        <taxon>Eukaryota</taxon>
        <taxon>Fungi</taxon>
        <taxon>Dikarya</taxon>
        <taxon>Ascomycota</taxon>
        <taxon>Pezizomycotina</taxon>
        <taxon>Sordariomycetes</taxon>
        <taxon>Sordariomycetidae</taxon>
        <taxon>Sordariales</taxon>
        <taxon>Lasiosphaeriaceae</taxon>
        <taxon>Bombardia</taxon>
    </lineage>
</organism>
<evidence type="ECO:0000313" key="1">
    <source>
        <dbReference type="EMBL" id="KAK0610641.1"/>
    </source>
</evidence>
<sequence length="215" mass="25014">MLSQTKDSNKKSKLLADFGSNIQAQKIKKADISHFLHLHGPQTTHSTISKDKTKGEAAYRANLLAYFGKKLQRTPITNQDSNNGEIRYRIKTAQGLLDRLHALTEEEDTRNDEARNSYDFETYRMIVESKAQDVCGKWCEDKSKEIRNLHISTAGRRIRFEDWDQMVEILEHVFNHKAYNEYIRKSTDSYKMRSALLIVCKRYCLDGLSTYITRV</sequence>
<gene>
    <name evidence="1" type="ORF">B0T17DRAFT_545151</name>
</gene>
<dbReference type="Proteomes" id="UP001174934">
    <property type="component" value="Unassembled WGS sequence"/>
</dbReference>
<accession>A0AA39TML4</accession>
<keyword evidence="2" id="KW-1185">Reference proteome</keyword>
<evidence type="ECO:0000313" key="2">
    <source>
        <dbReference type="Proteomes" id="UP001174934"/>
    </source>
</evidence>
<name>A0AA39TML4_9PEZI</name>
<dbReference type="AlphaFoldDB" id="A0AA39TML4"/>
<comment type="caution">
    <text evidence="1">The sequence shown here is derived from an EMBL/GenBank/DDBJ whole genome shotgun (WGS) entry which is preliminary data.</text>
</comment>
<feature type="non-terminal residue" evidence="1">
    <location>
        <position position="215"/>
    </location>
</feature>
<reference evidence="1" key="1">
    <citation type="submission" date="2023-06" db="EMBL/GenBank/DDBJ databases">
        <title>Genome-scale phylogeny and comparative genomics of the fungal order Sordariales.</title>
        <authorList>
            <consortium name="Lawrence Berkeley National Laboratory"/>
            <person name="Hensen N."/>
            <person name="Bonometti L."/>
            <person name="Westerberg I."/>
            <person name="Brannstrom I.O."/>
            <person name="Guillou S."/>
            <person name="Cros-Aarteil S."/>
            <person name="Calhoun S."/>
            <person name="Haridas S."/>
            <person name="Kuo A."/>
            <person name="Mondo S."/>
            <person name="Pangilinan J."/>
            <person name="Riley R."/>
            <person name="LaButti K."/>
            <person name="Andreopoulos B."/>
            <person name="Lipzen A."/>
            <person name="Chen C."/>
            <person name="Yanf M."/>
            <person name="Daum C."/>
            <person name="Ng V."/>
            <person name="Clum A."/>
            <person name="Steindorff A."/>
            <person name="Ohm R."/>
            <person name="Martin F."/>
            <person name="Silar P."/>
            <person name="Natvig D."/>
            <person name="Lalanne C."/>
            <person name="Gautier V."/>
            <person name="Ament-velasquez S.L."/>
            <person name="Kruys A."/>
            <person name="Hutchinson M.I."/>
            <person name="Powell A.J."/>
            <person name="Barry K."/>
            <person name="Miller A.N."/>
            <person name="Grigoriev I.V."/>
            <person name="Debuchy R."/>
            <person name="Gladieux P."/>
            <person name="Thoren M.H."/>
            <person name="Johannesson H."/>
        </authorList>
    </citation>
    <scope>NUCLEOTIDE SEQUENCE</scope>
    <source>
        <strain evidence="1">SMH3391-2</strain>
    </source>
</reference>
<dbReference type="EMBL" id="JAULSR010000010">
    <property type="protein sequence ID" value="KAK0610641.1"/>
    <property type="molecule type" value="Genomic_DNA"/>
</dbReference>
<proteinExistence type="predicted"/>
<protein>
    <submittedName>
        <fullName evidence="1">Uncharacterized protein</fullName>
    </submittedName>
</protein>